<evidence type="ECO:0000256" key="1">
    <source>
        <dbReference type="SAM" id="MobiDB-lite"/>
    </source>
</evidence>
<feature type="region of interest" description="Disordered" evidence="1">
    <location>
        <begin position="1"/>
        <end position="39"/>
    </location>
</feature>
<comment type="caution">
    <text evidence="2">The sequence shown here is derived from an EMBL/GenBank/DDBJ whole genome shotgun (WGS) entry which is preliminary data.</text>
</comment>
<organism evidence="2 3">
    <name type="scientific">Mycena albidolilacea</name>
    <dbReference type="NCBI Taxonomy" id="1033008"/>
    <lineage>
        <taxon>Eukaryota</taxon>
        <taxon>Fungi</taxon>
        <taxon>Dikarya</taxon>
        <taxon>Basidiomycota</taxon>
        <taxon>Agaricomycotina</taxon>
        <taxon>Agaricomycetes</taxon>
        <taxon>Agaricomycetidae</taxon>
        <taxon>Agaricales</taxon>
        <taxon>Marasmiineae</taxon>
        <taxon>Mycenaceae</taxon>
        <taxon>Mycena</taxon>
    </lineage>
</organism>
<gene>
    <name evidence="2" type="ORF">DFH08DRAFT_947758</name>
</gene>
<dbReference type="Proteomes" id="UP001218218">
    <property type="component" value="Unassembled WGS sequence"/>
</dbReference>
<dbReference type="EMBL" id="JARIHO010000001">
    <property type="protein sequence ID" value="KAJ7368874.1"/>
    <property type="molecule type" value="Genomic_DNA"/>
</dbReference>
<sequence length="647" mass="72609">MPFNGSGNPRPGTAVAKVASRGEEGSNKSSGFLKRMSGPSRPVIATGAVFNLTRDQHEINFPHWANNGVPFHYVWTEEEAKTKHFLQFSPEYYEEVARLREAAKGDLISVEDLPSYPYWKDELDGSDWISQNLRAGKVGTMEHRFKPSMKYGVVDRHLYSARPLANWLTIRVYVERFKALIREGERDTVCTFFRNNPIHPDEPAYGWKPLQHRFALEDFSPQANQDRPFNSFNGGPALSLPGGAGARALKDILHLSLVPFNPGMAAGLIQKYEETGPGHSRVNEGKGKQRQARSLSSVRSSKSEEMDTWFQEEFHSAAGSAGSDIEDDDAGKGAEEFGTKRDSTQFDASLDAVNAWTPKYRNVKEAVDNLEVWAPSVMEYEPKKPAYDPLSWSSDWLDKAYFVVEDPRTLARLKTLCALFPSELDNMQAVLENHQLSSLALNTLPAVYNMGYTDQLMTWVGSNDATRFGIYLGTIFQLLQKPNTTAFIAKGGVCKFVAELFAPDLAYCFIRGPSEQVSEFGKGKTMRLTIEGESTLCICDQVTNLEVAILPGHVKGKNSDQERSLWPSQALLEQHSLHIFDWKTKIEWKAYLCAGAKGEYAPSVVPSKADFVEGWKILDNSFPLDWQHQAVSKIELPERFNPHAYRN</sequence>
<feature type="compositionally biased region" description="Basic and acidic residues" evidence="1">
    <location>
        <begin position="275"/>
        <end position="287"/>
    </location>
</feature>
<name>A0AAD7F513_9AGAR</name>
<proteinExistence type="predicted"/>
<reference evidence="2" key="1">
    <citation type="submission" date="2023-03" db="EMBL/GenBank/DDBJ databases">
        <title>Massive genome expansion in bonnet fungi (Mycena s.s.) driven by repeated elements and novel gene families across ecological guilds.</title>
        <authorList>
            <consortium name="Lawrence Berkeley National Laboratory"/>
            <person name="Harder C.B."/>
            <person name="Miyauchi S."/>
            <person name="Viragh M."/>
            <person name="Kuo A."/>
            <person name="Thoen E."/>
            <person name="Andreopoulos B."/>
            <person name="Lu D."/>
            <person name="Skrede I."/>
            <person name="Drula E."/>
            <person name="Henrissat B."/>
            <person name="Morin E."/>
            <person name="Kohler A."/>
            <person name="Barry K."/>
            <person name="LaButti K."/>
            <person name="Morin E."/>
            <person name="Salamov A."/>
            <person name="Lipzen A."/>
            <person name="Mereny Z."/>
            <person name="Hegedus B."/>
            <person name="Baldrian P."/>
            <person name="Stursova M."/>
            <person name="Weitz H."/>
            <person name="Taylor A."/>
            <person name="Grigoriev I.V."/>
            <person name="Nagy L.G."/>
            <person name="Martin F."/>
            <person name="Kauserud H."/>
        </authorList>
    </citation>
    <scope>NUCLEOTIDE SEQUENCE</scope>
    <source>
        <strain evidence="2">CBHHK002</strain>
    </source>
</reference>
<protein>
    <submittedName>
        <fullName evidence="2">Uncharacterized protein</fullName>
    </submittedName>
</protein>
<evidence type="ECO:0000313" key="3">
    <source>
        <dbReference type="Proteomes" id="UP001218218"/>
    </source>
</evidence>
<evidence type="ECO:0000313" key="2">
    <source>
        <dbReference type="EMBL" id="KAJ7368874.1"/>
    </source>
</evidence>
<feature type="region of interest" description="Disordered" evidence="1">
    <location>
        <begin position="275"/>
        <end position="303"/>
    </location>
</feature>
<accession>A0AAD7F513</accession>
<dbReference type="AlphaFoldDB" id="A0AAD7F513"/>
<keyword evidence="3" id="KW-1185">Reference proteome</keyword>